<dbReference type="AlphaFoldDB" id="A0A3D8LBF1"/>
<proteinExistence type="predicted"/>
<dbReference type="SMART" id="SM00448">
    <property type="entry name" value="REC"/>
    <property type="match status" value="1"/>
</dbReference>
<sequence>MSDKAVNILLVEDDYLDIMNVERELSKINVSLPLLVARNGREALNMLRGTEGAEKISPAPSVILLDINMPKMNGLEFLAEIRREPEFSHIPVFIMTTSNEEVDRMAAQRLNVTGYIVKPLTFDSFEKSHSSLDSFSLFLDLIKLKQ</sequence>
<dbReference type="InterPro" id="IPR052893">
    <property type="entry name" value="TCS_response_regulator"/>
</dbReference>
<dbReference type="Proteomes" id="UP000256708">
    <property type="component" value="Unassembled WGS sequence"/>
</dbReference>
<evidence type="ECO:0000313" key="3">
    <source>
        <dbReference type="EMBL" id="RDV14624.1"/>
    </source>
</evidence>
<keyword evidence="4" id="KW-1185">Reference proteome</keyword>
<dbReference type="CDD" id="cd17557">
    <property type="entry name" value="REC_Rcp-like"/>
    <property type="match status" value="1"/>
</dbReference>
<keyword evidence="1" id="KW-0597">Phosphoprotein</keyword>
<dbReference type="PANTHER" id="PTHR44520">
    <property type="entry name" value="RESPONSE REGULATOR RCP1-RELATED"/>
    <property type="match status" value="1"/>
</dbReference>
<dbReference type="Gene3D" id="3.40.50.2300">
    <property type="match status" value="1"/>
</dbReference>
<dbReference type="InterPro" id="IPR001789">
    <property type="entry name" value="Sig_transdc_resp-reg_receiver"/>
</dbReference>
<dbReference type="GO" id="GO:0000160">
    <property type="term" value="P:phosphorelay signal transduction system"/>
    <property type="evidence" value="ECO:0007669"/>
    <property type="project" value="InterPro"/>
</dbReference>
<protein>
    <submittedName>
        <fullName evidence="3">Response regulator</fullName>
    </submittedName>
</protein>
<dbReference type="PANTHER" id="PTHR44520:SF2">
    <property type="entry name" value="RESPONSE REGULATOR RCP1"/>
    <property type="match status" value="1"/>
</dbReference>
<evidence type="ECO:0000313" key="4">
    <source>
        <dbReference type="Proteomes" id="UP000256708"/>
    </source>
</evidence>
<accession>A0A3D8LBF1</accession>
<evidence type="ECO:0000259" key="2">
    <source>
        <dbReference type="PROSITE" id="PS50110"/>
    </source>
</evidence>
<feature type="modified residue" description="4-aspartylphosphate" evidence="1">
    <location>
        <position position="66"/>
    </location>
</feature>
<evidence type="ECO:0000256" key="1">
    <source>
        <dbReference type="PROSITE-ProRule" id="PRU00169"/>
    </source>
</evidence>
<feature type="domain" description="Response regulatory" evidence="2">
    <location>
        <begin position="7"/>
        <end position="133"/>
    </location>
</feature>
<dbReference type="InterPro" id="IPR011006">
    <property type="entry name" value="CheY-like_superfamily"/>
</dbReference>
<dbReference type="Pfam" id="PF00072">
    <property type="entry name" value="Response_reg"/>
    <property type="match status" value="1"/>
</dbReference>
<dbReference type="SUPFAM" id="SSF52172">
    <property type="entry name" value="CheY-like"/>
    <property type="match status" value="1"/>
</dbReference>
<dbReference type="RefSeq" id="WP_115566035.1">
    <property type="nucleotide sequence ID" value="NZ_QRGR01000013.1"/>
</dbReference>
<comment type="caution">
    <text evidence="3">The sequence shown here is derived from an EMBL/GenBank/DDBJ whole genome shotgun (WGS) entry which is preliminary data.</text>
</comment>
<organism evidence="3 4">
    <name type="scientific">Pontibacter diazotrophicus</name>
    <dbReference type="NCBI Taxonomy" id="1400979"/>
    <lineage>
        <taxon>Bacteria</taxon>
        <taxon>Pseudomonadati</taxon>
        <taxon>Bacteroidota</taxon>
        <taxon>Cytophagia</taxon>
        <taxon>Cytophagales</taxon>
        <taxon>Hymenobacteraceae</taxon>
        <taxon>Pontibacter</taxon>
    </lineage>
</organism>
<name>A0A3D8LBF1_9BACT</name>
<dbReference type="OrthoDB" id="7631574at2"/>
<reference evidence="4" key="1">
    <citation type="submission" date="2018-08" db="EMBL/GenBank/DDBJ databases">
        <authorList>
            <person name="Liu Z.-W."/>
            <person name="Du Z.-J."/>
        </authorList>
    </citation>
    <scope>NUCLEOTIDE SEQUENCE [LARGE SCALE GENOMIC DNA]</scope>
    <source>
        <strain evidence="4">H4X</strain>
    </source>
</reference>
<dbReference type="EMBL" id="QRGR01000013">
    <property type="protein sequence ID" value="RDV14624.1"/>
    <property type="molecule type" value="Genomic_DNA"/>
</dbReference>
<gene>
    <name evidence="3" type="ORF">DXT99_13215</name>
</gene>
<dbReference type="PROSITE" id="PS50110">
    <property type="entry name" value="RESPONSE_REGULATORY"/>
    <property type="match status" value="1"/>
</dbReference>